<dbReference type="Proteomes" id="UP001595476">
    <property type="component" value="Unassembled WGS sequence"/>
</dbReference>
<dbReference type="RefSeq" id="WP_386720415.1">
    <property type="nucleotide sequence ID" value="NZ_JBHRSZ010000004.1"/>
</dbReference>
<gene>
    <name evidence="2" type="ORF">ACFOEK_10795</name>
</gene>
<keyword evidence="1" id="KW-0812">Transmembrane</keyword>
<evidence type="ECO:0000313" key="2">
    <source>
        <dbReference type="EMBL" id="MFC3151514.1"/>
    </source>
</evidence>
<accession>A0ABV7HCD0</accession>
<evidence type="ECO:0000313" key="3">
    <source>
        <dbReference type="Proteomes" id="UP001595476"/>
    </source>
</evidence>
<keyword evidence="1" id="KW-1133">Transmembrane helix</keyword>
<proteinExistence type="predicted"/>
<protein>
    <submittedName>
        <fullName evidence="2">Uncharacterized protein</fullName>
    </submittedName>
</protein>
<dbReference type="EMBL" id="JBHRSZ010000004">
    <property type="protein sequence ID" value="MFC3151514.1"/>
    <property type="molecule type" value="Genomic_DNA"/>
</dbReference>
<keyword evidence="1" id="KW-0472">Membrane</keyword>
<name>A0ABV7HCD0_9GAMM</name>
<comment type="caution">
    <text evidence="2">The sequence shown here is derived from an EMBL/GenBank/DDBJ whole genome shotgun (WGS) entry which is preliminary data.</text>
</comment>
<organism evidence="2 3">
    <name type="scientific">Litoribrevibacter euphylliae</name>
    <dbReference type="NCBI Taxonomy" id="1834034"/>
    <lineage>
        <taxon>Bacteria</taxon>
        <taxon>Pseudomonadati</taxon>
        <taxon>Pseudomonadota</taxon>
        <taxon>Gammaproteobacteria</taxon>
        <taxon>Oceanospirillales</taxon>
        <taxon>Oceanospirillaceae</taxon>
        <taxon>Litoribrevibacter</taxon>
    </lineage>
</organism>
<sequence length="47" mass="5167">MSIRNIKEKIIERLQVAAGVVLGLAFFAFALFVDAVPYLAARWLMGG</sequence>
<feature type="transmembrane region" description="Helical" evidence="1">
    <location>
        <begin position="20"/>
        <end position="41"/>
    </location>
</feature>
<keyword evidence="3" id="KW-1185">Reference proteome</keyword>
<evidence type="ECO:0000256" key="1">
    <source>
        <dbReference type="SAM" id="Phobius"/>
    </source>
</evidence>
<reference evidence="3" key="1">
    <citation type="journal article" date="2019" name="Int. J. Syst. Evol. Microbiol.">
        <title>The Global Catalogue of Microorganisms (GCM) 10K type strain sequencing project: providing services to taxonomists for standard genome sequencing and annotation.</title>
        <authorList>
            <consortium name="The Broad Institute Genomics Platform"/>
            <consortium name="The Broad Institute Genome Sequencing Center for Infectious Disease"/>
            <person name="Wu L."/>
            <person name="Ma J."/>
        </authorList>
    </citation>
    <scope>NUCLEOTIDE SEQUENCE [LARGE SCALE GENOMIC DNA]</scope>
    <source>
        <strain evidence="3">KCTC 52438</strain>
    </source>
</reference>